<dbReference type="PANTHER" id="PTHR12629:SF0">
    <property type="entry name" value="DIPHOSPHOINOSITOL-POLYPHOSPHATE DIPHOSPHATASE"/>
    <property type="match status" value="1"/>
</dbReference>
<evidence type="ECO:0000256" key="5">
    <source>
        <dbReference type="ARBA" id="ARBA00022490"/>
    </source>
</evidence>
<dbReference type="InterPro" id="IPR020084">
    <property type="entry name" value="NUDIX_hydrolase_CS"/>
</dbReference>
<keyword evidence="14" id="KW-1185">Reference proteome</keyword>
<dbReference type="AlphaFoldDB" id="A0A813VXM6"/>
<dbReference type="PROSITE" id="PS51462">
    <property type="entry name" value="NUDIX"/>
    <property type="match status" value="1"/>
</dbReference>
<dbReference type="CDD" id="cd04666">
    <property type="entry name" value="NUDIX_DIPP2_like_Nudt4"/>
    <property type="match status" value="1"/>
</dbReference>
<evidence type="ECO:0000259" key="12">
    <source>
        <dbReference type="PROSITE" id="PS51462"/>
    </source>
</evidence>
<comment type="cofactor">
    <cofactor evidence="1">
        <name>Mg(2+)</name>
        <dbReference type="ChEBI" id="CHEBI:18420"/>
    </cofactor>
</comment>
<dbReference type="GO" id="GO:1901911">
    <property type="term" value="P:adenosine 5'-(hexahydrogen pentaphosphate) catabolic process"/>
    <property type="evidence" value="ECO:0007669"/>
    <property type="project" value="TreeGrafter"/>
</dbReference>
<comment type="catalytic activity">
    <reaction evidence="9">
        <text>diphospho-myo-inositol polyphosphate + H2O = myo-inositol polyphosphate + phosphate.</text>
        <dbReference type="EC" id="3.6.1.52"/>
    </reaction>
</comment>
<dbReference type="EMBL" id="CAJNOC010001242">
    <property type="protein sequence ID" value="CAF0847878.1"/>
    <property type="molecule type" value="Genomic_DNA"/>
</dbReference>
<evidence type="ECO:0000256" key="1">
    <source>
        <dbReference type="ARBA" id="ARBA00001946"/>
    </source>
</evidence>
<dbReference type="GO" id="GO:0005634">
    <property type="term" value="C:nucleus"/>
    <property type="evidence" value="ECO:0007669"/>
    <property type="project" value="TreeGrafter"/>
</dbReference>
<keyword evidence="7 10" id="KW-0378">Hydrolase</keyword>
<evidence type="ECO:0000256" key="2">
    <source>
        <dbReference type="ARBA" id="ARBA00004496"/>
    </source>
</evidence>
<dbReference type="Proteomes" id="UP000663879">
    <property type="component" value="Unassembled WGS sequence"/>
</dbReference>
<dbReference type="GO" id="GO:0046872">
    <property type="term" value="F:metal ion binding"/>
    <property type="evidence" value="ECO:0007669"/>
    <property type="project" value="UniProtKB-KW"/>
</dbReference>
<evidence type="ECO:0000256" key="9">
    <source>
        <dbReference type="ARBA" id="ARBA00033994"/>
    </source>
</evidence>
<dbReference type="SUPFAM" id="SSF55811">
    <property type="entry name" value="Nudix"/>
    <property type="match status" value="1"/>
</dbReference>
<keyword evidence="8" id="KW-0460">Magnesium</keyword>
<gene>
    <name evidence="13" type="ORF">OXX778_LOCUS8793</name>
</gene>
<accession>A0A813VXM6</accession>
<dbReference type="GO" id="GO:0071543">
    <property type="term" value="P:diphosphoinositol polyphosphate metabolic process"/>
    <property type="evidence" value="ECO:0007669"/>
    <property type="project" value="TreeGrafter"/>
</dbReference>
<evidence type="ECO:0000256" key="8">
    <source>
        <dbReference type="ARBA" id="ARBA00022842"/>
    </source>
</evidence>
<dbReference type="PROSITE" id="PS00893">
    <property type="entry name" value="NUDIX_BOX"/>
    <property type="match status" value="1"/>
</dbReference>
<dbReference type="InterPro" id="IPR015797">
    <property type="entry name" value="NUDIX_hydrolase-like_dom_sf"/>
</dbReference>
<organism evidence="13 14">
    <name type="scientific">Brachionus calyciflorus</name>
    <dbReference type="NCBI Taxonomy" id="104777"/>
    <lineage>
        <taxon>Eukaryota</taxon>
        <taxon>Metazoa</taxon>
        <taxon>Spiralia</taxon>
        <taxon>Gnathifera</taxon>
        <taxon>Rotifera</taxon>
        <taxon>Eurotatoria</taxon>
        <taxon>Monogononta</taxon>
        <taxon>Pseudotrocha</taxon>
        <taxon>Ploima</taxon>
        <taxon>Brachionidae</taxon>
        <taxon>Brachionus</taxon>
    </lineage>
</organism>
<feature type="domain" description="Nudix hydrolase" evidence="12">
    <location>
        <begin position="17"/>
        <end position="142"/>
    </location>
</feature>
<evidence type="ECO:0000256" key="11">
    <source>
        <dbReference type="SAM" id="MobiDB-lite"/>
    </source>
</evidence>
<evidence type="ECO:0000256" key="6">
    <source>
        <dbReference type="ARBA" id="ARBA00022723"/>
    </source>
</evidence>
<dbReference type="GO" id="GO:0034432">
    <property type="term" value="F:bis(5'-adenosyl)-pentaphosphatase activity"/>
    <property type="evidence" value="ECO:0007669"/>
    <property type="project" value="TreeGrafter"/>
</dbReference>
<keyword evidence="6" id="KW-0479">Metal-binding</keyword>
<reference evidence="13" key="1">
    <citation type="submission" date="2021-02" db="EMBL/GenBank/DDBJ databases">
        <authorList>
            <person name="Nowell W R."/>
        </authorList>
    </citation>
    <scope>NUCLEOTIDE SEQUENCE</scope>
    <source>
        <strain evidence="13">Ploen Becks lab</strain>
    </source>
</reference>
<dbReference type="Gene3D" id="3.90.79.10">
    <property type="entry name" value="Nucleoside Triphosphate Pyrophosphohydrolase"/>
    <property type="match status" value="1"/>
</dbReference>
<evidence type="ECO:0000313" key="14">
    <source>
        <dbReference type="Proteomes" id="UP000663879"/>
    </source>
</evidence>
<dbReference type="EC" id="3.6.1.52" evidence="4"/>
<dbReference type="GO" id="GO:0008486">
    <property type="term" value="F:diphosphoinositol-polyphosphate diphosphatase activity"/>
    <property type="evidence" value="ECO:0007669"/>
    <property type="project" value="UniProtKB-EC"/>
</dbReference>
<evidence type="ECO:0000256" key="3">
    <source>
        <dbReference type="ARBA" id="ARBA00008266"/>
    </source>
</evidence>
<keyword evidence="5" id="KW-0963">Cytoplasm</keyword>
<dbReference type="GO" id="GO:0005737">
    <property type="term" value="C:cytoplasm"/>
    <property type="evidence" value="ECO:0007669"/>
    <property type="project" value="UniProtKB-SubCell"/>
</dbReference>
<feature type="region of interest" description="Disordered" evidence="11">
    <location>
        <begin position="174"/>
        <end position="198"/>
    </location>
</feature>
<dbReference type="PANTHER" id="PTHR12629">
    <property type="entry name" value="DIPHOSPHOINOSITOL POLYPHOSPHATE PHOSPHOHYDROLASE"/>
    <property type="match status" value="1"/>
</dbReference>
<dbReference type="GO" id="GO:1901907">
    <property type="term" value="P:diadenosine pentaphosphate catabolic process"/>
    <property type="evidence" value="ECO:0007669"/>
    <property type="project" value="TreeGrafter"/>
</dbReference>
<evidence type="ECO:0000313" key="13">
    <source>
        <dbReference type="EMBL" id="CAF0847878.1"/>
    </source>
</evidence>
<dbReference type="InterPro" id="IPR047198">
    <property type="entry name" value="DDP-like_NUDIX"/>
</dbReference>
<evidence type="ECO:0000256" key="10">
    <source>
        <dbReference type="RuleBase" id="RU003476"/>
    </source>
</evidence>
<evidence type="ECO:0000256" key="4">
    <source>
        <dbReference type="ARBA" id="ARBA00012527"/>
    </source>
</evidence>
<dbReference type="InterPro" id="IPR020476">
    <property type="entry name" value="Nudix_hydrolase"/>
</dbReference>
<dbReference type="OrthoDB" id="2011998at2759"/>
<evidence type="ECO:0000256" key="7">
    <source>
        <dbReference type="ARBA" id="ARBA00022801"/>
    </source>
</evidence>
<dbReference type="GO" id="GO:0000298">
    <property type="term" value="F:endopolyphosphatase activity"/>
    <property type="evidence" value="ECO:0007669"/>
    <property type="project" value="TreeGrafter"/>
</dbReference>
<dbReference type="Pfam" id="PF00293">
    <property type="entry name" value="NUDIX"/>
    <property type="match status" value="1"/>
</dbReference>
<protein>
    <recommendedName>
        <fullName evidence="4">diphosphoinositol-polyphosphate diphosphatase</fullName>
        <ecNumber evidence="4">3.6.1.52</ecNumber>
    </recommendedName>
</protein>
<proteinExistence type="inferred from homology"/>
<comment type="similarity">
    <text evidence="3">Belongs to the Nudix hydrolase family. DIPP subfamily.</text>
</comment>
<dbReference type="FunFam" id="3.90.79.10:FF:000002">
    <property type="entry name" value="diphosphoinositol polyphosphate phosphohydrolase 1"/>
    <property type="match status" value="1"/>
</dbReference>
<name>A0A813VXM6_9BILA</name>
<dbReference type="GO" id="GO:1901909">
    <property type="term" value="P:diadenosine hexaphosphate catabolic process"/>
    <property type="evidence" value="ECO:0007669"/>
    <property type="project" value="TreeGrafter"/>
</dbReference>
<comment type="subcellular location">
    <subcellularLocation>
        <location evidence="2">Cytoplasm</location>
    </subcellularLocation>
</comment>
<sequence length="208" mass="23582">MVKEKSKSDRRVDHDGYKKRASAVCVRNEFENEVLLISSSKNKTNWVIPGGGIEDNENAEDAAEREVYEEAGVKGRLGRLLGVFENKEKMHRTAVYLLIVDKELDEWEENTKNGRLRKWFSLCDAKYELERHKPFQGCYLNLLKGYETLSKTSYINYNHFNSLTLPFNTQKSTGTDSSISSSSSPTSTSSSFNSSPVSTLSITNFINN</sequence>
<comment type="caution">
    <text evidence="13">The sequence shown here is derived from an EMBL/GenBank/DDBJ whole genome shotgun (WGS) entry which is preliminary data.</text>
</comment>
<dbReference type="PRINTS" id="PR00502">
    <property type="entry name" value="NUDIXFAMILY"/>
</dbReference>
<dbReference type="GO" id="GO:0034431">
    <property type="term" value="F:bis(5'-adenosyl)-hexaphosphatase activity"/>
    <property type="evidence" value="ECO:0007669"/>
    <property type="project" value="TreeGrafter"/>
</dbReference>
<dbReference type="InterPro" id="IPR000086">
    <property type="entry name" value="NUDIX_hydrolase_dom"/>
</dbReference>